<organism evidence="2 3">
    <name type="scientific">Fragilariopsis cylindrus CCMP1102</name>
    <dbReference type="NCBI Taxonomy" id="635003"/>
    <lineage>
        <taxon>Eukaryota</taxon>
        <taxon>Sar</taxon>
        <taxon>Stramenopiles</taxon>
        <taxon>Ochrophyta</taxon>
        <taxon>Bacillariophyta</taxon>
        <taxon>Bacillariophyceae</taxon>
        <taxon>Bacillariophycidae</taxon>
        <taxon>Bacillariales</taxon>
        <taxon>Bacillariaceae</taxon>
        <taxon>Fragilariopsis</taxon>
    </lineage>
</organism>
<evidence type="ECO:0000313" key="2">
    <source>
        <dbReference type="EMBL" id="OEU15875.1"/>
    </source>
</evidence>
<dbReference type="InParanoid" id="A0A1E7FCU3"/>
<dbReference type="Proteomes" id="UP000095751">
    <property type="component" value="Unassembled WGS sequence"/>
</dbReference>
<dbReference type="Pfam" id="PF20709">
    <property type="entry name" value="DUF6823"/>
    <property type="match status" value="1"/>
</dbReference>
<dbReference type="AlphaFoldDB" id="A0A1E7FCU3"/>
<keyword evidence="3" id="KW-1185">Reference proteome</keyword>
<accession>A0A1E7FCU3</accession>
<feature type="compositionally biased region" description="Basic and acidic residues" evidence="1">
    <location>
        <begin position="196"/>
        <end position="205"/>
    </location>
</feature>
<name>A0A1E7FCU3_9STRA</name>
<dbReference type="InterPro" id="IPR049226">
    <property type="entry name" value="DUF6823"/>
</dbReference>
<sequence>MNDTTAFSLISIFALMSNNDARRVGAFRTMINISTRVPLPSTSSSHVLSMGLIDDWKLIFSEEGKANKAAYEARERTEQEAAQREILERRRNPEKMEEYEQQVNEGRVKLQEEKDVWDFQGKIEDGYDPLTEWTRLKDEGLITTGNDLERDKGSERLGSEGLIDVRIDERLPYIDQGYVDEGADLMGGIMNLFGGNKEKVDKKDDNEEEQDSN</sequence>
<feature type="region of interest" description="Disordered" evidence="1">
    <location>
        <begin position="194"/>
        <end position="213"/>
    </location>
</feature>
<proteinExistence type="predicted"/>
<evidence type="ECO:0000313" key="3">
    <source>
        <dbReference type="Proteomes" id="UP000095751"/>
    </source>
</evidence>
<evidence type="ECO:0000256" key="1">
    <source>
        <dbReference type="SAM" id="MobiDB-lite"/>
    </source>
</evidence>
<dbReference type="EMBL" id="KV784359">
    <property type="protein sequence ID" value="OEU15875.1"/>
    <property type="molecule type" value="Genomic_DNA"/>
</dbReference>
<protein>
    <submittedName>
        <fullName evidence="2">Uncharacterized protein</fullName>
    </submittedName>
</protein>
<reference evidence="2 3" key="1">
    <citation type="submission" date="2016-09" db="EMBL/GenBank/DDBJ databases">
        <title>Extensive genetic diversity and differential bi-allelic expression allows diatom success in the polar Southern Ocean.</title>
        <authorList>
            <consortium name="DOE Joint Genome Institute"/>
            <person name="Mock T."/>
            <person name="Otillar R.P."/>
            <person name="Strauss J."/>
            <person name="Dupont C."/>
            <person name="Frickenhaus S."/>
            <person name="Maumus F."/>
            <person name="Mcmullan M."/>
            <person name="Sanges R."/>
            <person name="Schmutz J."/>
            <person name="Toseland A."/>
            <person name="Valas R."/>
            <person name="Veluchamy A."/>
            <person name="Ward B.J."/>
            <person name="Allen A."/>
            <person name="Barry K."/>
            <person name="Falciatore A."/>
            <person name="Ferrante M."/>
            <person name="Fortunato A.E."/>
            <person name="Gloeckner G."/>
            <person name="Gruber A."/>
            <person name="Hipkin R."/>
            <person name="Janech M."/>
            <person name="Kroth P."/>
            <person name="Leese F."/>
            <person name="Lindquist E."/>
            <person name="Lyon B.R."/>
            <person name="Martin J."/>
            <person name="Mayer C."/>
            <person name="Parker M."/>
            <person name="Quesneville H."/>
            <person name="Raymond J."/>
            <person name="Uhlig C."/>
            <person name="Valentin K.U."/>
            <person name="Worden A.Z."/>
            <person name="Armbrust E.V."/>
            <person name="Bowler C."/>
            <person name="Green B."/>
            <person name="Moulton V."/>
            <person name="Van Oosterhout C."/>
            <person name="Grigoriev I."/>
        </authorList>
    </citation>
    <scope>NUCLEOTIDE SEQUENCE [LARGE SCALE GENOMIC DNA]</scope>
    <source>
        <strain evidence="2 3">CCMP1102</strain>
    </source>
</reference>
<dbReference type="KEGG" id="fcy:FRACYDRAFT_240571"/>
<dbReference type="OrthoDB" id="199517at2759"/>
<gene>
    <name evidence="2" type="ORF">FRACYDRAFT_240571</name>
</gene>